<evidence type="ECO:0000256" key="7">
    <source>
        <dbReference type="SAM" id="Coils"/>
    </source>
</evidence>
<evidence type="ECO:0000256" key="2">
    <source>
        <dbReference type="ARBA" id="ARBA00022490"/>
    </source>
</evidence>
<evidence type="ECO:0000313" key="11">
    <source>
        <dbReference type="Proteomes" id="UP001632037"/>
    </source>
</evidence>
<comment type="caution">
    <text evidence="6">Lacks conserved residue(s) required for the propagation of feature annotation.</text>
</comment>
<keyword evidence="4" id="KW-0067">ATP-binding</keyword>
<feature type="coiled-coil region" evidence="7">
    <location>
        <begin position="896"/>
        <end position="948"/>
    </location>
</feature>
<dbReference type="PROSITE" id="PS50067">
    <property type="entry name" value="KINESIN_MOTOR_2"/>
    <property type="match status" value="1"/>
</dbReference>
<reference evidence="10 11" key="1">
    <citation type="submission" date="2024-09" db="EMBL/GenBank/DDBJ databases">
        <title>Genome sequencing and assembly of Phytophthora oleae, isolate VK10A, causative agent of rot of olive drupes.</title>
        <authorList>
            <person name="Conti Taguali S."/>
            <person name="Riolo M."/>
            <person name="La Spada F."/>
            <person name="Cacciola S.O."/>
            <person name="Dionisio G."/>
        </authorList>
    </citation>
    <scope>NUCLEOTIDE SEQUENCE [LARGE SCALE GENOMIC DNA]</scope>
    <source>
        <strain evidence="10 11">VK10A</strain>
    </source>
</reference>
<dbReference type="InterPro" id="IPR027640">
    <property type="entry name" value="Kinesin-like_fam"/>
</dbReference>
<dbReference type="GO" id="GO:0005737">
    <property type="term" value="C:cytoplasm"/>
    <property type="evidence" value="ECO:0007669"/>
    <property type="project" value="UniProtKB-SubCell"/>
</dbReference>
<dbReference type="InterPro" id="IPR036961">
    <property type="entry name" value="Kinesin_motor_dom_sf"/>
</dbReference>
<feature type="domain" description="Kinesin motor" evidence="9">
    <location>
        <begin position="15"/>
        <end position="356"/>
    </location>
</feature>
<organism evidence="10 11">
    <name type="scientific">Phytophthora oleae</name>
    <dbReference type="NCBI Taxonomy" id="2107226"/>
    <lineage>
        <taxon>Eukaryota</taxon>
        <taxon>Sar</taxon>
        <taxon>Stramenopiles</taxon>
        <taxon>Oomycota</taxon>
        <taxon>Peronosporomycetes</taxon>
        <taxon>Peronosporales</taxon>
        <taxon>Peronosporaceae</taxon>
        <taxon>Phytophthora</taxon>
    </lineage>
</organism>
<feature type="coiled-coil region" evidence="7">
    <location>
        <begin position="815"/>
        <end position="847"/>
    </location>
</feature>
<dbReference type="AlphaFoldDB" id="A0ABD3F4A8"/>
<evidence type="ECO:0000256" key="8">
    <source>
        <dbReference type="SAM" id="MobiDB-lite"/>
    </source>
</evidence>
<dbReference type="PANTHER" id="PTHR47969">
    <property type="entry name" value="CHROMOSOME-ASSOCIATED KINESIN KIF4A-RELATED"/>
    <property type="match status" value="1"/>
</dbReference>
<dbReference type="Proteomes" id="UP001632037">
    <property type="component" value="Unassembled WGS sequence"/>
</dbReference>
<keyword evidence="3" id="KW-0547">Nucleotide-binding</keyword>
<protein>
    <recommendedName>
        <fullName evidence="9">Kinesin motor domain-containing protein</fullName>
    </recommendedName>
</protein>
<dbReference type="InterPro" id="IPR029329">
    <property type="entry name" value="DUF4472"/>
</dbReference>
<sequence>MAANVDRGPKGVSVQVHAYVSLPPEKPDNSALRVKDGKQIEVANSSTGETLGLQLGHVYQQATEADVMERSLRPLITACVEGVNVSVLAVGSAKAKKDRVLFSPLPAQSLTAAVFQTLLDALESKVLALHNNVSSEASARKKESISSASFSLRLSFAELLEETITDLLVVSSGNREGNRQDLAIEDDPALGKAIRNLTQSGPLTTPGDFRNLLNIGLNARHSNNGLYGNSSEFSSAVLRISVKQSFAFREAPAQELHSFFDFVDLPATDRLSLSGSAVRLSEGPLLNKSLFALRDVIESLSSSDEASVRYQGSQLTTLLQDALGGNCLTLALLCLSPGDLKGSTSTLQLGKGLSRVSTFPLVNNDILRGLRRRQFMAQKLVTLDPAKETPTLVEFERKVHDLEGKLAQSGLDRRMLREDKDAFAAQLGELRCKYRELFDNELSLRTELLACEQEKLALSKAFVAFQLEKDTQVQQFDGDKFEVETKLIRAEQLVVEIQQDDATKATQIQDLCGKMNELVAEKSRLGGELAMLQKAAKAAESSRDSEAKKNQQLSLELIVAVNQKQKLQKELETLAKQLSALQSKVDTQQTECSHLGSENGNLRQQATELEAKVEAMRQQLVRRELELERQELEIRKEQLETQQAGKEAENQRNCTLKQLRGEVETQKEAFAAEKRSLELQLERVQQDLARELSTKPLAAAALKTKSEENEALLVALERTRHDLQAQLENSRLKLALLHQSGSESGVGVRALRELVASYQVRERELLDELDSARKAGFRLSRRFRDPEQSASELNHQSGEEPHELRERLAAAEQRLTSEMERRSELALALAELEEQNANLKEKRHEEQPSPAQNSDSGVHAIAEMHAALTRQFEEVRRLTLQQTQPVAKPIDSVNSNSTVLSELEALRTAKRQLESRLASTKAHWIKLLEQVERRCAELLTKNVMLTEENESYRKYLTKIRTRN</sequence>
<name>A0ABD3F4A8_9STRA</name>
<feature type="coiled-coil region" evidence="7">
    <location>
        <begin position="550"/>
        <end position="733"/>
    </location>
</feature>
<dbReference type="SUPFAM" id="SSF52540">
    <property type="entry name" value="P-loop containing nucleoside triphosphate hydrolases"/>
    <property type="match status" value="1"/>
</dbReference>
<comment type="similarity">
    <text evidence="6">Belongs to the TRAFAC class myosin-kinesin ATPase superfamily. Kinesin family.</text>
</comment>
<dbReference type="InterPro" id="IPR027417">
    <property type="entry name" value="P-loop_NTPase"/>
</dbReference>
<dbReference type="GO" id="GO:0005524">
    <property type="term" value="F:ATP binding"/>
    <property type="evidence" value="ECO:0007669"/>
    <property type="project" value="UniProtKB-KW"/>
</dbReference>
<evidence type="ECO:0000313" key="10">
    <source>
        <dbReference type="EMBL" id="KAL3661652.1"/>
    </source>
</evidence>
<evidence type="ECO:0000256" key="6">
    <source>
        <dbReference type="PROSITE-ProRule" id="PRU00283"/>
    </source>
</evidence>
<gene>
    <name evidence="10" type="ORF">V7S43_013411</name>
</gene>
<dbReference type="PRINTS" id="PR00380">
    <property type="entry name" value="KINESINHEAVY"/>
</dbReference>
<keyword evidence="2" id="KW-0963">Cytoplasm</keyword>
<dbReference type="Gene3D" id="3.40.850.10">
    <property type="entry name" value="Kinesin motor domain"/>
    <property type="match status" value="1"/>
</dbReference>
<feature type="region of interest" description="Disordered" evidence="8">
    <location>
        <begin position="783"/>
        <end position="804"/>
    </location>
</feature>
<dbReference type="InterPro" id="IPR001752">
    <property type="entry name" value="Kinesin_motor_dom"/>
</dbReference>
<accession>A0ABD3F4A8</accession>
<keyword evidence="11" id="KW-1185">Reference proteome</keyword>
<comment type="caution">
    <text evidence="10">The sequence shown here is derived from an EMBL/GenBank/DDBJ whole genome shotgun (WGS) entry which is preliminary data.</text>
</comment>
<dbReference type="Pfam" id="PF14739">
    <property type="entry name" value="DUF4472"/>
    <property type="match status" value="1"/>
</dbReference>
<evidence type="ECO:0000256" key="1">
    <source>
        <dbReference type="ARBA" id="ARBA00004496"/>
    </source>
</evidence>
<comment type="subcellular location">
    <subcellularLocation>
        <location evidence="1">Cytoplasm</location>
    </subcellularLocation>
</comment>
<dbReference type="SMART" id="SM00129">
    <property type="entry name" value="KISc"/>
    <property type="match status" value="1"/>
</dbReference>
<dbReference type="EMBL" id="JBIMZQ010000035">
    <property type="protein sequence ID" value="KAL3661652.1"/>
    <property type="molecule type" value="Genomic_DNA"/>
</dbReference>
<proteinExistence type="inferred from homology"/>
<evidence type="ECO:0000256" key="4">
    <source>
        <dbReference type="ARBA" id="ARBA00022840"/>
    </source>
</evidence>
<evidence type="ECO:0000256" key="5">
    <source>
        <dbReference type="ARBA" id="ARBA00023054"/>
    </source>
</evidence>
<keyword evidence="5 7" id="KW-0175">Coiled coil</keyword>
<dbReference type="Pfam" id="PF00225">
    <property type="entry name" value="Kinesin"/>
    <property type="match status" value="1"/>
</dbReference>
<evidence type="ECO:0000256" key="3">
    <source>
        <dbReference type="ARBA" id="ARBA00022741"/>
    </source>
</evidence>
<dbReference type="PANTHER" id="PTHR47969:SF15">
    <property type="entry name" value="CHROMOSOME-ASSOCIATED KINESIN KIF4A-RELATED"/>
    <property type="match status" value="1"/>
</dbReference>
<evidence type="ECO:0000259" key="9">
    <source>
        <dbReference type="PROSITE" id="PS50067"/>
    </source>
</evidence>